<proteinExistence type="predicted"/>
<name>A0A507D4I7_9FUNG</name>
<comment type="caution">
    <text evidence="2">The sequence shown here is derived from an EMBL/GenBank/DDBJ whole genome shotgun (WGS) entry which is preliminary data.</text>
</comment>
<protein>
    <recommendedName>
        <fullName evidence="5">F-box domain-containing protein</fullName>
    </recommendedName>
</protein>
<organism evidence="2 3">
    <name type="scientific">Synchytrium endobioticum</name>
    <dbReference type="NCBI Taxonomy" id="286115"/>
    <lineage>
        <taxon>Eukaryota</taxon>
        <taxon>Fungi</taxon>
        <taxon>Fungi incertae sedis</taxon>
        <taxon>Chytridiomycota</taxon>
        <taxon>Chytridiomycota incertae sedis</taxon>
        <taxon>Chytridiomycetes</taxon>
        <taxon>Synchytriales</taxon>
        <taxon>Synchytriaceae</taxon>
        <taxon>Synchytrium</taxon>
    </lineage>
</organism>
<accession>A0A507D4I7</accession>
<dbReference type="Proteomes" id="UP000317494">
    <property type="component" value="Unassembled WGS sequence"/>
</dbReference>
<gene>
    <name evidence="1" type="ORF">SeLEV6574_g03851</name>
    <name evidence="2" type="ORF">SeMB42_g03709</name>
</gene>
<dbReference type="Proteomes" id="UP000320475">
    <property type="component" value="Unassembled WGS sequence"/>
</dbReference>
<evidence type="ECO:0000313" key="1">
    <source>
        <dbReference type="EMBL" id="TPX45459.1"/>
    </source>
</evidence>
<evidence type="ECO:0000313" key="2">
    <source>
        <dbReference type="EMBL" id="TPX46419.1"/>
    </source>
</evidence>
<reference evidence="3 4" key="1">
    <citation type="journal article" date="2019" name="Sci. Rep.">
        <title>Comparative genomics of chytrid fungi reveal insights into the obligate biotrophic and pathogenic lifestyle of Synchytrium endobioticum.</title>
        <authorList>
            <person name="van de Vossenberg B.T.L.H."/>
            <person name="Warris S."/>
            <person name="Nguyen H.D.T."/>
            <person name="van Gent-Pelzer M.P.E."/>
            <person name="Joly D.L."/>
            <person name="van de Geest H.C."/>
            <person name="Bonants P.J.M."/>
            <person name="Smith D.S."/>
            <person name="Levesque C.A."/>
            <person name="van der Lee T.A.J."/>
        </authorList>
    </citation>
    <scope>NUCLEOTIDE SEQUENCE [LARGE SCALE GENOMIC DNA]</scope>
    <source>
        <strain evidence="1 4">LEV6574</strain>
        <strain evidence="2 3">MB42</strain>
    </source>
</reference>
<dbReference type="VEuPathDB" id="FungiDB:SeMB42_g03709"/>
<sequence length="501" mass="55588">MNRHLPSIVLDSIFKLIADTEADQNDVRNPALPDLYNFSLVNRCWNDEATRRLYRKIRVDARFLRCFALTDGTSLNTVKAMAHVRNVDLDVQCLRWTAIDKCAKLLTYCIHMDGIGINSMTLPILPKIAALNASSLCNLTYIEANCLRCRDEPQRIHASEWTHLAKCTPKVYWLDIAPRMYGFDIVGCEEVGLHHAVAVWALSDFMLSGASECYDMWRALVTGKCRDTLRRLELVDVIIDWKPADQDFVFTNLRELVFQNASLPKPGEAVFGNQLQVLKVSHTTFQAVSADMVKAAAMSASTLRILHLNISLRTPALQHPAFPFADLEVPTLVELSAFEPLLSYTGLLSRPHASVATLEIKQKTTSMDTSLLIKTFPNVKSLLIASSIQEDVFRLVVSLPLLSNLRIASFDDMDGESFIGAVQSRTGMYPDAPVLTYTGCKRVVFAKSLLQAYLTQRSSGDTGLSDEAGGKGDVMGAAGHEYILCKTMGMLDVSPRYTGAI</sequence>
<evidence type="ECO:0000313" key="3">
    <source>
        <dbReference type="Proteomes" id="UP000317494"/>
    </source>
</evidence>
<evidence type="ECO:0008006" key="5">
    <source>
        <dbReference type="Google" id="ProtNLM"/>
    </source>
</evidence>
<keyword evidence="3" id="KW-1185">Reference proteome</keyword>
<dbReference type="EMBL" id="QEAM01000140">
    <property type="protein sequence ID" value="TPX45459.1"/>
    <property type="molecule type" value="Genomic_DNA"/>
</dbReference>
<dbReference type="AlphaFoldDB" id="A0A507D4I7"/>
<dbReference type="EMBL" id="QEAN01000136">
    <property type="protein sequence ID" value="TPX46419.1"/>
    <property type="molecule type" value="Genomic_DNA"/>
</dbReference>
<evidence type="ECO:0000313" key="4">
    <source>
        <dbReference type="Proteomes" id="UP000320475"/>
    </source>
</evidence>